<evidence type="ECO:0000313" key="8">
    <source>
        <dbReference type="Proteomes" id="UP000199392"/>
    </source>
</evidence>
<dbReference type="SMART" id="SM00382">
    <property type="entry name" value="AAA"/>
    <property type="match status" value="1"/>
</dbReference>
<name>A0A1I6RMC2_9RHOB</name>
<evidence type="ECO:0000256" key="4">
    <source>
        <dbReference type="ARBA" id="ARBA00022967"/>
    </source>
</evidence>
<sequence>MSLDIRNLTVARGPRKVIDELSLPSFATGEFAVIAGPNAAGKSTLLRAIAGLLPSTGDVTLDGQALHALPRAEQAKQVGFMPQSLESRSALTVLDSLMVAMNAGGGLAGRALRGPAAGRHALEVLERFGLADLALRPMAALSGGQRQAVGLAQAMIRDPKLLLLDEPTSALDLARQFQLLSEARKLAREGRIVIAVLHDLALAAQWADRVVLLEGGGLRASGAPAEVLTPQSLSQVYGIDARVERCSEGRVMVMVDGLSQP</sequence>
<evidence type="ECO:0000256" key="5">
    <source>
        <dbReference type="ARBA" id="ARBA00037066"/>
    </source>
</evidence>
<comment type="function">
    <text evidence="5">Part of the ABC transporter complex HmuTUV involved in hemin import. Responsible for energy coupling to the transport system.</text>
</comment>
<keyword evidence="2" id="KW-0547">Nucleotide-binding</keyword>
<dbReference type="PROSITE" id="PS00211">
    <property type="entry name" value="ABC_TRANSPORTER_1"/>
    <property type="match status" value="1"/>
</dbReference>
<dbReference type="PROSITE" id="PS50893">
    <property type="entry name" value="ABC_TRANSPORTER_2"/>
    <property type="match status" value="1"/>
</dbReference>
<dbReference type="OrthoDB" id="9805601at2"/>
<dbReference type="STRING" id="311180.SAMN04488050_103208"/>
<dbReference type="Proteomes" id="UP000199392">
    <property type="component" value="Unassembled WGS sequence"/>
</dbReference>
<evidence type="ECO:0000256" key="1">
    <source>
        <dbReference type="ARBA" id="ARBA00022448"/>
    </source>
</evidence>
<protein>
    <submittedName>
        <fullName evidence="7">Iron complex transport system ATP-binding protein</fullName>
    </submittedName>
</protein>
<evidence type="ECO:0000259" key="6">
    <source>
        <dbReference type="PROSITE" id="PS50893"/>
    </source>
</evidence>
<evidence type="ECO:0000256" key="3">
    <source>
        <dbReference type="ARBA" id="ARBA00022840"/>
    </source>
</evidence>
<dbReference type="PANTHER" id="PTHR42794">
    <property type="entry name" value="HEMIN IMPORT ATP-BINDING PROTEIN HMUV"/>
    <property type="match status" value="1"/>
</dbReference>
<dbReference type="InterPro" id="IPR003439">
    <property type="entry name" value="ABC_transporter-like_ATP-bd"/>
</dbReference>
<dbReference type="EMBL" id="FOZW01000003">
    <property type="protein sequence ID" value="SFS65881.1"/>
    <property type="molecule type" value="Genomic_DNA"/>
</dbReference>
<dbReference type="SUPFAM" id="SSF52540">
    <property type="entry name" value="P-loop containing nucleoside triphosphate hydrolases"/>
    <property type="match status" value="1"/>
</dbReference>
<dbReference type="AlphaFoldDB" id="A0A1I6RMC2"/>
<keyword evidence="8" id="KW-1185">Reference proteome</keyword>
<dbReference type="InterPro" id="IPR017871">
    <property type="entry name" value="ABC_transporter-like_CS"/>
</dbReference>
<keyword evidence="1" id="KW-0813">Transport</keyword>
<dbReference type="InterPro" id="IPR027417">
    <property type="entry name" value="P-loop_NTPase"/>
</dbReference>
<feature type="domain" description="ABC transporter" evidence="6">
    <location>
        <begin position="3"/>
        <end position="240"/>
    </location>
</feature>
<organism evidence="7 8">
    <name type="scientific">Alloyangia pacifica</name>
    <dbReference type="NCBI Taxonomy" id="311180"/>
    <lineage>
        <taxon>Bacteria</taxon>
        <taxon>Pseudomonadati</taxon>
        <taxon>Pseudomonadota</taxon>
        <taxon>Alphaproteobacteria</taxon>
        <taxon>Rhodobacterales</taxon>
        <taxon>Roseobacteraceae</taxon>
        <taxon>Alloyangia</taxon>
    </lineage>
</organism>
<dbReference type="CDD" id="cd03214">
    <property type="entry name" value="ABC_Iron-Siderophores_B12_Hemin"/>
    <property type="match status" value="1"/>
</dbReference>
<dbReference type="InterPro" id="IPR003593">
    <property type="entry name" value="AAA+_ATPase"/>
</dbReference>
<dbReference type="GO" id="GO:0016887">
    <property type="term" value="F:ATP hydrolysis activity"/>
    <property type="evidence" value="ECO:0007669"/>
    <property type="project" value="InterPro"/>
</dbReference>
<evidence type="ECO:0000256" key="2">
    <source>
        <dbReference type="ARBA" id="ARBA00022741"/>
    </source>
</evidence>
<keyword evidence="3 7" id="KW-0067">ATP-binding</keyword>
<reference evidence="8" key="1">
    <citation type="submission" date="2016-10" db="EMBL/GenBank/DDBJ databases">
        <authorList>
            <person name="Varghese N."/>
            <person name="Submissions S."/>
        </authorList>
    </citation>
    <scope>NUCLEOTIDE SEQUENCE [LARGE SCALE GENOMIC DNA]</scope>
    <source>
        <strain evidence="8">DSM 26894</strain>
    </source>
</reference>
<dbReference type="RefSeq" id="WP_092422863.1">
    <property type="nucleotide sequence ID" value="NZ_FNCL01000003.1"/>
</dbReference>
<evidence type="ECO:0000313" key="7">
    <source>
        <dbReference type="EMBL" id="SFS65881.1"/>
    </source>
</evidence>
<gene>
    <name evidence="7" type="ORF">SAMN04488050_103208</name>
</gene>
<dbReference type="GO" id="GO:0005524">
    <property type="term" value="F:ATP binding"/>
    <property type="evidence" value="ECO:0007669"/>
    <property type="project" value="UniProtKB-KW"/>
</dbReference>
<keyword evidence="4" id="KW-1278">Translocase</keyword>
<dbReference type="Gene3D" id="3.40.50.300">
    <property type="entry name" value="P-loop containing nucleotide triphosphate hydrolases"/>
    <property type="match status" value="1"/>
</dbReference>
<accession>A0A1I6RMC2</accession>
<dbReference type="Pfam" id="PF00005">
    <property type="entry name" value="ABC_tran"/>
    <property type="match status" value="1"/>
</dbReference>
<proteinExistence type="predicted"/>
<dbReference type="PANTHER" id="PTHR42794:SF1">
    <property type="entry name" value="HEMIN IMPORT ATP-BINDING PROTEIN HMUV"/>
    <property type="match status" value="1"/>
</dbReference>